<dbReference type="PANTHER" id="PTHR30093:SF2">
    <property type="entry name" value="TYPE II SECRETION SYSTEM PROTEIN H"/>
    <property type="match status" value="1"/>
</dbReference>
<evidence type="ECO:0000259" key="1">
    <source>
        <dbReference type="Pfam" id="PF07596"/>
    </source>
</evidence>
<dbReference type="EMBL" id="LR593886">
    <property type="protein sequence ID" value="VTR92386.1"/>
    <property type="molecule type" value="Genomic_DNA"/>
</dbReference>
<evidence type="ECO:0000313" key="3">
    <source>
        <dbReference type="Proteomes" id="UP000464178"/>
    </source>
</evidence>
<dbReference type="PANTHER" id="PTHR30093">
    <property type="entry name" value="GENERAL SECRETION PATHWAY PROTEIN G"/>
    <property type="match status" value="1"/>
</dbReference>
<name>A0A6P2CVH5_9BACT</name>
<dbReference type="AlphaFoldDB" id="A0A6P2CVH5"/>
<dbReference type="NCBIfam" id="TIGR04294">
    <property type="entry name" value="pre_pil_HX9DG"/>
    <property type="match status" value="1"/>
</dbReference>
<sequence length="314" mass="34262">MRPACPRRHAFTLIELLVVIAIIAILIGLLLPAVQKVRAAAARLQCANNLKQIGLSVHNYASANDDCFPKYIGLNRMVSWTTLLLPYLEQDNVYKMIDQSQNWAASVNGCQNRAAGQVRMKGFVCPANPGAQRTVLVSDPENAGGSFPAAPTDYTVAEGFYYTTVVSTNPPNWIEGTIRSVNAIGKRRFTDVTDGMSNTLVIFENADVPNIWINGKRVTDNTNTVMTFNHSNHGGWANPNNNNVRGWDATGTVQFGTYIVNKRNGAALYGFHTSGAHALLADGSVQFFSENTTSETIKRFISFKDGDIVSVGDL</sequence>
<dbReference type="Pfam" id="PF07596">
    <property type="entry name" value="SBP_bac_10"/>
    <property type="match status" value="1"/>
</dbReference>
<dbReference type="InterPro" id="IPR045584">
    <property type="entry name" value="Pilin-like"/>
</dbReference>
<organism evidence="2 3">
    <name type="scientific">Gemmata massiliana</name>
    <dbReference type="NCBI Taxonomy" id="1210884"/>
    <lineage>
        <taxon>Bacteria</taxon>
        <taxon>Pseudomonadati</taxon>
        <taxon>Planctomycetota</taxon>
        <taxon>Planctomycetia</taxon>
        <taxon>Gemmatales</taxon>
        <taxon>Gemmataceae</taxon>
        <taxon>Gemmata</taxon>
    </lineage>
</organism>
<dbReference type="RefSeq" id="WP_162673287.1">
    <property type="nucleotide sequence ID" value="NZ_LR593886.1"/>
</dbReference>
<dbReference type="NCBIfam" id="TIGR02532">
    <property type="entry name" value="IV_pilin_GFxxxE"/>
    <property type="match status" value="1"/>
</dbReference>
<gene>
    <name evidence="2" type="ORF">SOIL9_53280</name>
</gene>
<dbReference type="Gene3D" id="3.30.700.10">
    <property type="entry name" value="Glycoprotein, Type 4 Pilin"/>
    <property type="match status" value="1"/>
</dbReference>
<dbReference type="KEGG" id="gms:SOIL9_53280"/>
<keyword evidence="3" id="KW-1185">Reference proteome</keyword>
<dbReference type="InterPro" id="IPR012902">
    <property type="entry name" value="N_methyl_site"/>
</dbReference>
<dbReference type="Pfam" id="PF07963">
    <property type="entry name" value="N_methyl"/>
    <property type="match status" value="1"/>
</dbReference>
<evidence type="ECO:0000313" key="2">
    <source>
        <dbReference type="EMBL" id="VTR92386.1"/>
    </source>
</evidence>
<dbReference type="Proteomes" id="UP000464178">
    <property type="component" value="Chromosome"/>
</dbReference>
<dbReference type="SUPFAM" id="SSF54523">
    <property type="entry name" value="Pili subunits"/>
    <property type="match status" value="1"/>
</dbReference>
<proteinExistence type="predicted"/>
<dbReference type="InterPro" id="IPR011453">
    <property type="entry name" value="DUF1559"/>
</dbReference>
<protein>
    <recommendedName>
        <fullName evidence="1">DUF1559 domain-containing protein</fullName>
    </recommendedName>
</protein>
<accession>A0A6P2CVH5</accession>
<reference evidence="2 3" key="1">
    <citation type="submission" date="2019-05" db="EMBL/GenBank/DDBJ databases">
        <authorList>
            <consortium name="Science for Life Laboratories"/>
        </authorList>
    </citation>
    <scope>NUCLEOTIDE SEQUENCE [LARGE SCALE GENOMIC DNA]</scope>
    <source>
        <strain evidence="2">Soil9</strain>
    </source>
</reference>
<feature type="domain" description="DUF1559" evidence="1">
    <location>
        <begin position="35"/>
        <end position="292"/>
    </location>
</feature>
<dbReference type="InterPro" id="IPR027558">
    <property type="entry name" value="Pre_pil_HX9DG_C"/>
</dbReference>